<sequence length="146" mass="16708">MASTEAERASTEVTASTGAEATPETTDDDVHEREQEQPQGSTSSCQIVPFKRRGPFIRRKTAARRRHDETPINVYFPIVEWSYLSMEKIFVLKFCDGNIISDRRMHDSNNNNRGMRWHPKAKTTREHHPPLGLLSQHGKGLSNYVE</sequence>
<dbReference type="EMBL" id="SZYD01001061">
    <property type="protein sequence ID" value="KAD1111711.1"/>
    <property type="molecule type" value="Genomic_DNA"/>
</dbReference>
<accession>A0A5N6LFD1</accession>
<feature type="region of interest" description="Disordered" evidence="1">
    <location>
        <begin position="122"/>
        <end position="146"/>
    </location>
</feature>
<evidence type="ECO:0000256" key="1">
    <source>
        <dbReference type="SAM" id="MobiDB-lite"/>
    </source>
</evidence>
<feature type="compositionally biased region" description="Basic and acidic residues" evidence="1">
    <location>
        <begin position="1"/>
        <end position="10"/>
    </location>
</feature>
<keyword evidence="3" id="KW-1185">Reference proteome</keyword>
<evidence type="ECO:0000313" key="2">
    <source>
        <dbReference type="EMBL" id="KAD1111711.1"/>
    </source>
</evidence>
<comment type="caution">
    <text evidence="2">The sequence shown here is derived from an EMBL/GenBank/DDBJ whole genome shotgun (WGS) entry which is preliminary data.</text>
</comment>
<dbReference type="Proteomes" id="UP000326396">
    <property type="component" value="Unassembled WGS sequence"/>
</dbReference>
<protein>
    <submittedName>
        <fullName evidence="2">Uncharacterized protein</fullName>
    </submittedName>
</protein>
<gene>
    <name evidence="2" type="ORF">E3N88_43283</name>
</gene>
<proteinExistence type="predicted"/>
<feature type="compositionally biased region" description="Polar residues" evidence="1">
    <location>
        <begin position="37"/>
        <end position="46"/>
    </location>
</feature>
<evidence type="ECO:0000313" key="3">
    <source>
        <dbReference type="Proteomes" id="UP000326396"/>
    </source>
</evidence>
<reference evidence="2 3" key="1">
    <citation type="submission" date="2019-05" db="EMBL/GenBank/DDBJ databases">
        <title>Mikania micrantha, genome provides insights into the molecular mechanism of rapid growth.</title>
        <authorList>
            <person name="Liu B."/>
        </authorList>
    </citation>
    <scope>NUCLEOTIDE SEQUENCE [LARGE SCALE GENOMIC DNA]</scope>
    <source>
        <strain evidence="2">NLD-2019</strain>
        <tissue evidence="2">Leaf</tissue>
    </source>
</reference>
<feature type="region of interest" description="Disordered" evidence="1">
    <location>
        <begin position="1"/>
        <end position="49"/>
    </location>
</feature>
<organism evidence="2 3">
    <name type="scientific">Mikania micrantha</name>
    <name type="common">bitter vine</name>
    <dbReference type="NCBI Taxonomy" id="192012"/>
    <lineage>
        <taxon>Eukaryota</taxon>
        <taxon>Viridiplantae</taxon>
        <taxon>Streptophyta</taxon>
        <taxon>Embryophyta</taxon>
        <taxon>Tracheophyta</taxon>
        <taxon>Spermatophyta</taxon>
        <taxon>Magnoliopsida</taxon>
        <taxon>eudicotyledons</taxon>
        <taxon>Gunneridae</taxon>
        <taxon>Pentapetalae</taxon>
        <taxon>asterids</taxon>
        <taxon>campanulids</taxon>
        <taxon>Asterales</taxon>
        <taxon>Asteraceae</taxon>
        <taxon>Asteroideae</taxon>
        <taxon>Heliantheae alliance</taxon>
        <taxon>Eupatorieae</taxon>
        <taxon>Mikania</taxon>
    </lineage>
</organism>
<name>A0A5N6LFD1_9ASTR</name>
<dbReference type="AlphaFoldDB" id="A0A5N6LFD1"/>